<evidence type="ECO:0000256" key="2">
    <source>
        <dbReference type="ARBA" id="ARBA00023002"/>
    </source>
</evidence>
<evidence type="ECO:0000259" key="5">
    <source>
        <dbReference type="Pfam" id="PF00171"/>
    </source>
</evidence>
<evidence type="ECO:0000256" key="3">
    <source>
        <dbReference type="PROSITE-ProRule" id="PRU10007"/>
    </source>
</evidence>
<feature type="active site" evidence="3">
    <location>
        <position position="259"/>
    </location>
</feature>
<dbReference type="SUPFAM" id="SSF53720">
    <property type="entry name" value="ALDH-like"/>
    <property type="match status" value="1"/>
</dbReference>
<dbReference type="InterPro" id="IPR016162">
    <property type="entry name" value="Ald_DH_N"/>
</dbReference>
<comment type="caution">
    <text evidence="6">The sequence shown here is derived from an EMBL/GenBank/DDBJ whole genome shotgun (WGS) entry which is preliminary data.</text>
</comment>
<dbReference type="EMBL" id="PPCN01000020">
    <property type="protein sequence ID" value="POF27915.1"/>
    <property type="molecule type" value="Genomic_DNA"/>
</dbReference>
<dbReference type="InterPro" id="IPR029510">
    <property type="entry name" value="Ald_DH_CS_GLU"/>
</dbReference>
<sequence length="493" mass="53133">MTDPTQKALDFDYMNARILIDGKLVDSKSGKRYESLNPCDGTVLGTVPEGTKADVDAAVEAADRAQGAWAALPMRERGAYLRRLANALREHADAILDIEVRDTGNTIGEMRLDVANGANQLDYYAGLGFEIKGSTIPATPGNIHLTVREPYGVVGKIVPFNHPLMFATAKIAAPLIAGNTVVVKPAEQSPLSACYLAELCADIFPAGVVNIVTGLGAGAGDAIVRHPKVKRIGFIGSVETGMLIQRRAAEVAVKHISLELGGKNPMIVFPDAELDLAAAAAVKGMNFGWQGQSCGSTSRLFLHEDIHDRVLADVIARIEARKIGTPWDPTAQVGPINNKVQYDKVRNFVEVTLAEGGKLETGGERPEGSEFHPDGYWWKPTVFSGMRADMTLARKEVFGPLLAVFKWSDIDETIRIANSLEYGLSGSVWTQDIDKALKTAQKIDSGYIWVNGVGTHFPAVPFGGKKNSGTGNEESYGDLLSYTEEKAINIILK</sequence>
<evidence type="ECO:0000256" key="1">
    <source>
        <dbReference type="ARBA" id="ARBA00009986"/>
    </source>
</evidence>
<evidence type="ECO:0000313" key="7">
    <source>
        <dbReference type="Proteomes" id="UP000236959"/>
    </source>
</evidence>
<keyword evidence="7" id="KW-1185">Reference proteome</keyword>
<dbReference type="AlphaFoldDB" id="A0A2S3UJS1"/>
<dbReference type="InterPro" id="IPR015590">
    <property type="entry name" value="Aldehyde_DH_dom"/>
</dbReference>
<dbReference type="InterPro" id="IPR016163">
    <property type="entry name" value="Ald_DH_C"/>
</dbReference>
<gene>
    <name evidence="6" type="ORF">CLV41_12075</name>
</gene>
<feature type="domain" description="Aldehyde dehydrogenase" evidence="5">
    <location>
        <begin position="25"/>
        <end position="488"/>
    </location>
</feature>
<dbReference type="Gene3D" id="3.40.605.10">
    <property type="entry name" value="Aldehyde Dehydrogenase, Chain A, domain 1"/>
    <property type="match status" value="1"/>
</dbReference>
<dbReference type="Pfam" id="PF00171">
    <property type="entry name" value="Aldedh"/>
    <property type="match status" value="1"/>
</dbReference>
<evidence type="ECO:0000256" key="4">
    <source>
        <dbReference type="RuleBase" id="RU003345"/>
    </source>
</evidence>
<evidence type="ECO:0000313" key="6">
    <source>
        <dbReference type="EMBL" id="POF27915.1"/>
    </source>
</evidence>
<dbReference type="FunFam" id="3.40.605.10:FF:000007">
    <property type="entry name" value="NAD/NADP-dependent betaine aldehyde dehydrogenase"/>
    <property type="match status" value="1"/>
</dbReference>
<dbReference type="PROSITE" id="PS00687">
    <property type="entry name" value="ALDEHYDE_DEHYDR_GLU"/>
    <property type="match status" value="1"/>
</dbReference>
<keyword evidence="2 4" id="KW-0560">Oxidoreductase</keyword>
<protein>
    <submittedName>
        <fullName evidence="6">Acyl-CoA reductase-like NAD-dependent aldehyde dehydrogenase</fullName>
    </submittedName>
</protein>
<dbReference type="InterPro" id="IPR016161">
    <property type="entry name" value="Ald_DH/histidinol_DH"/>
</dbReference>
<dbReference type="Gene3D" id="3.40.309.10">
    <property type="entry name" value="Aldehyde Dehydrogenase, Chain A, domain 2"/>
    <property type="match status" value="1"/>
</dbReference>
<dbReference type="RefSeq" id="WP_208987744.1">
    <property type="nucleotide sequence ID" value="NZ_PPCN01000020.1"/>
</dbReference>
<organism evidence="6 7">
    <name type="scientific">Roseibium marinum</name>
    <dbReference type="NCBI Taxonomy" id="281252"/>
    <lineage>
        <taxon>Bacteria</taxon>
        <taxon>Pseudomonadati</taxon>
        <taxon>Pseudomonadota</taxon>
        <taxon>Alphaproteobacteria</taxon>
        <taxon>Hyphomicrobiales</taxon>
        <taxon>Stappiaceae</taxon>
        <taxon>Roseibium</taxon>
    </lineage>
</organism>
<dbReference type="GO" id="GO:0016620">
    <property type="term" value="F:oxidoreductase activity, acting on the aldehyde or oxo group of donors, NAD or NADP as acceptor"/>
    <property type="evidence" value="ECO:0007669"/>
    <property type="project" value="InterPro"/>
</dbReference>
<dbReference type="Proteomes" id="UP000236959">
    <property type="component" value="Unassembled WGS sequence"/>
</dbReference>
<accession>A0A2S3UJS1</accession>
<reference evidence="6 7" key="1">
    <citation type="submission" date="2018-01" db="EMBL/GenBank/DDBJ databases">
        <title>Genomic Encyclopedia of Archaeal and Bacterial Type Strains, Phase II (KMG-II): from individual species to whole genera.</title>
        <authorList>
            <person name="Goeker M."/>
        </authorList>
    </citation>
    <scope>NUCLEOTIDE SEQUENCE [LARGE SCALE GENOMIC DNA]</scope>
    <source>
        <strain evidence="6 7">DSM 17023</strain>
    </source>
</reference>
<comment type="similarity">
    <text evidence="1 4">Belongs to the aldehyde dehydrogenase family.</text>
</comment>
<proteinExistence type="inferred from homology"/>
<name>A0A2S3UJS1_9HYPH</name>
<dbReference type="PANTHER" id="PTHR11699">
    <property type="entry name" value="ALDEHYDE DEHYDROGENASE-RELATED"/>
    <property type="match status" value="1"/>
</dbReference>